<evidence type="ECO:0000313" key="7">
    <source>
        <dbReference type="Proteomes" id="UP000886723"/>
    </source>
</evidence>
<dbReference type="Pfam" id="PF12833">
    <property type="entry name" value="HTH_18"/>
    <property type="match status" value="1"/>
</dbReference>
<dbReference type="SUPFAM" id="SSF51215">
    <property type="entry name" value="Regulatory protein AraC"/>
    <property type="match status" value="1"/>
</dbReference>
<gene>
    <name evidence="6" type="ORF">IAA63_09630</name>
</gene>
<keyword evidence="3" id="KW-0804">Transcription</keyword>
<evidence type="ECO:0000256" key="3">
    <source>
        <dbReference type="ARBA" id="ARBA00023163"/>
    </source>
</evidence>
<comment type="caution">
    <text evidence="6">The sequence shown here is derived from an EMBL/GenBank/DDBJ whole genome shotgun (WGS) entry which is preliminary data.</text>
</comment>
<organism evidence="6 7">
    <name type="scientific">Candidatus Pullilachnospira stercoravium</name>
    <dbReference type="NCBI Taxonomy" id="2840913"/>
    <lineage>
        <taxon>Bacteria</taxon>
        <taxon>Bacillati</taxon>
        <taxon>Bacillota</taxon>
        <taxon>Clostridia</taxon>
        <taxon>Lachnospirales</taxon>
        <taxon>Lachnospiraceae</taxon>
        <taxon>Lachnospiraceae incertae sedis</taxon>
        <taxon>Candidatus Pullilachnospira</taxon>
    </lineage>
</organism>
<dbReference type="InterPro" id="IPR009057">
    <property type="entry name" value="Homeodomain-like_sf"/>
</dbReference>
<keyword evidence="1" id="KW-0805">Transcription regulation</keyword>
<dbReference type="InterPro" id="IPR014710">
    <property type="entry name" value="RmlC-like_jellyroll"/>
</dbReference>
<dbReference type="GO" id="GO:0003700">
    <property type="term" value="F:DNA-binding transcription factor activity"/>
    <property type="evidence" value="ECO:0007669"/>
    <property type="project" value="InterPro"/>
</dbReference>
<dbReference type="InterPro" id="IPR018062">
    <property type="entry name" value="HTH_AraC-typ_CS"/>
</dbReference>
<reference evidence="6" key="2">
    <citation type="journal article" date="2021" name="PeerJ">
        <title>Extensive microbial diversity within the chicken gut microbiome revealed by metagenomics and culture.</title>
        <authorList>
            <person name="Gilroy R."/>
            <person name="Ravi A."/>
            <person name="Getino M."/>
            <person name="Pursley I."/>
            <person name="Horton D.L."/>
            <person name="Alikhan N.F."/>
            <person name="Baker D."/>
            <person name="Gharbi K."/>
            <person name="Hall N."/>
            <person name="Watson M."/>
            <person name="Adriaenssens E.M."/>
            <person name="Foster-Nyarko E."/>
            <person name="Jarju S."/>
            <person name="Secka A."/>
            <person name="Antonio M."/>
            <person name="Oren A."/>
            <person name="Chaudhuri R.R."/>
            <person name="La Ragione R."/>
            <person name="Hildebrand F."/>
            <person name="Pallen M.J."/>
        </authorList>
    </citation>
    <scope>NUCLEOTIDE SEQUENCE</scope>
    <source>
        <strain evidence="6">ChiBcec2-4451</strain>
    </source>
</reference>
<dbReference type="PROSITE" id="PS01124">
    <property type="entry name" value="HTH_ARAC_FAMILY_2"/>
    <property type="match status" value="1"/>
</dbReference>
<dbReference type="PRINTS" id="PR00032">
    <property type="entry name" value="HTHARAC"/>
</dbReference>
<evidence type="ECO:0000256" key="4">
    <source>
        <dbReference type="SAM" id="MobiDB-lite"/>
    </source>
</evidence>
<dbReference type="Gene3D" id="2.60.120.10">
    <property type="entry name" value="Jelly Rolls"/>
    <property type="match status" value="1"/>
</dbReference>
<dbReference type="GO" id="GO:0043565">
    <property type="term" value="F:sequence-specific DNA binding"/>
    <property type="evidence" value="ECO:0007669"/>
    <property type="project" value="InterPro"/>
</dbReference>
<dbReference type="InterPro" id="IPR018060">
    <property type="entry name" value="HTH_AraC"/>
</dbReference>
<dbReference type="Pfam" id="PF07883">
    <property type="entry name" value="Cupin_2"/>
    <property type="match status" value="1"/>
</dbReference>
<dbReference type="AlphaFoldDB" id="A0A9D1NWB6"/>
<dbReference type="PROSITE" id="PS00041">
    <property type="entry name" value="HTH_ARAC_FAMILY_1"/>
    <property type="match status" value="1"/>
</dbReference>
<keyword evidence="2" id="KW-0238">DNA-binding</keyword>
<evidence type="ECO:0000313" key="6">
    <source>
        <dbReference type="EMBL" id="HIV13383.1"/>
    </source>
</evidence>
<dbReference type="SMART" id="SM00342">
    <property type="entry name" value="HTH_ARAC"/>
    <property type="match status" value="1"/>
</dbReference>
<dbReference type="InterPro" id="IPR020449">
    <property type="entry name" value="Tscrpt_reg_AraC-type_HTH"/>
</dbReference>
<dbReference type="InterPro" id="IPR013096">
    <property type="entry name" value="Cupin_2"/>
</dbReference>
<accession>A0A9D1NWB6</accession>
<dbReference type="PANTHER" id="PTHR43280:SF28">
    <property type="entry name" value="HTH-TYPE TRANSCRIPTIONAL ACTIVATOR RHAS"/>
    <property type="match status" value="1"/>
</dbReference>
<dbReference type="EMBL" id="DVON01000201">
    <property type="protein sequence ID" value="HIV13383.1"/>
    <property type="molecule type" value="Genomic_DNA"/>
</dbReference>
<dbReference type="InterPro" id="IPR037923">
    <property type="entry name" value="HTH-like"/>
</dbReference>
<feature type="compositionally biased region" description="Basic and acidic residues" evidence="4">
    <location>
        <begin position="274"/>
        <end position="286"/>
    </location>
</feature>
<sequence length="296" mass="34294">MSNLSYSFTDLSLDHQENRLRYISAASYGNDWKGILHAHDCTEIFYVTGGEGSFCTEEQTIPLHQDQLVVVNPRFRHTERSSAAQNMRYIVLGIDNLQFRFGKDAVLRPFEIFTVASHRGTVLPLLSVILEELRSKKPCYEEICQHYLSILLLMIRRITGREFTVSQPSSIPYECEKVRSYLDTHFREPLTLESLAALAHWDKFYFSHQFSRAYGISPINYLLEKRIEHSRYLLKTTDYSVTQIAEAAGFSSQNYFSQIFRKSTGMSPRQYRKNMAEKAKGKKESYENESAQSSED</sequence>
<evidence type="ECO:0000256" key="1">
    <source>
        <dbReference type="ARBA" id="ARBA00023015"/>
    </source>
</evidence>
<evidence type="ECO:0000259" key="5">
    <source>
        <dbReference type="PROSITE" id="PS01124"/>
    </source>
</evidence>
<feature type="domain" description="HTH araC/xylS-type" evidence="5">
    <location>
        <begin position="176"/>
        <end position="274"/>
    </location>
</feature>
<dbReference type="PANTHER" id="PTHR43280">
    <property type="entry name" value="ARAC-FAMILY TRANSCRIPTIONAL REGULATOR"/>
    <property type="match status" value="1"/>
</dbReference>
<name>A0A9D1NWB6_9FIRM</name>
<evidence type="ECO:0000256" key="2">
    <source>
        <dbReference type="ARBA" id="ARBA00023125"/>
    </source>
</evidence>
<feature type="region of interest" description="Disordered" evidence="4">
    <location>
        <begin position="264"/>
        <end position="296"/>
    </location>
</feature>
<dbReference type="Proteomes" id="UP000886723">
    <property type="component" value="Unassembled WGS sequence"/>
</dbReference>
<proteinExistence type="predicted"/>
<reference evidence="6" key="1">
    <citation type="submission" date="2020-10" db="EMBL/GenBank/DDBJ databases">
        <authorList>
            <person name="Gilroy R."/>
        </authorList>
    </citation>
    <scope>NUCLEOTIDE SEQUENCE</scope>
    <source>
        <strain evidence="6">ChiBcec2-4451</strain>
    </source>
</reference>
<dbReference type="Gene3D" id="1.10.10.60">
    <property type="entry name" value="Homeodomain-like"/>
    <property type="match status" value="2"/>
</dbReference>
<protein>
    <submittedName>
        <fullName evidence="6">AraC family transcriptional regulator</fullName>
    </submittedName>
</protein>
<dbReference type="SUPFAM" id="SSF46689">
    <property type="entry name" value="Homeodomain-like"/>
    <property type="match status" value="2"/>
</dbReference>